<protein>
    <submittedName>
        <fullName evidence="2">Catechol 2,3-dioxygenase</fullName>
    </submittedName>
</protein>
<gene>
    <name evidence="2" type="ORF">SAMN04488541_100919</name>
</gene>
<dbReference type="EMBL" id="FONY01000009">
    <property type="protein sequence ID" value="SFE88318.1"/>
    <property type="molecule type" value="Genomic_DNA"/>
</dbReference>
<evidence type="ECO:0000313" key="2">
    <source>
        <dbReference type="EMBL" id="SFE88318.1"/>
    </source>
</evidence>
<dbReference type="PROSITE" id="PS51819">
    <property type="entry name" value="VOC"/>
    <property type="match status" value="1"/>
</dbReference>
<organism evidence="2 3">
    <name type="scientific">Thermoflexibacter ruber</name>
    <dbReference type="NCBI Taxonomy" id="1003"/>
    <lineage>
        <taxon>Bacteria</taxon>
        <taxon>Pseudomonadati</taxon>
        <taxon>Bacteroidota</taxon>
        <taxon>Cytophagia</taxon>
        <taxon>Cytophagales</taxon>
        <taxon>Thermoflexibacteraceae</taxon>
        <taxon>Thermoflexibacter</taxon>
    </lineage>
</organism>
<dbReference type="Gene3D" id="3.10.180.10">
    <property type="entry name" value="2,3-Dihydroxybiphenyl 1,2-Dioxygenase, domain 1"/>
    <property type="match status" value="1"/>
</dbReference>
<name>A0A1I2E761_9BACT</name>
<evidence type="ECO:0000259" key="1">
    <source>
        <dbReference type="PROSITE" id="PS51819"/>
    </source>
</evidence>
<dbReference type="STRING" id="1003.SAMN04488541_100919"/>
<dbReference type="InterPro" id="IPR004360">
    <property type="entry name" value="Glyas_Fos-R_dOase_dom"/>
</dbReference>
<dbReference type="RefSeq" id="WP_091542071.1">
    <property type="nucleotide sequence ID" value="NZ_FONY01000009.1"/>
</dbReference>
<dbReference type="PANTHER" id="PTHR46142:SF3">
    <property type="entry name" value="F18B13.24 PROTEIN"/>
    <property type="match status" value="1"/>
</dbReference>
<dbReference type="InterPro" id="IPR029068">
    <property type="entry name" value="Glyas_Bleomycin-R_OHBP_Dase"/>
</dbReference>
<dbReference type="Pfam" id="PF00903">
    <property type="entry name" value="Glyoxalase"/>
    <property type="match status" value="1"/>
</dbReference>
<accession>A0A1I2E761</accession>
<sequence>MKFLALNHIALHVVDLEKSIFFYQHILELPTLPRPAFDFAGAWFSLGKDQELHLIAGRKAEVNAHSRGNHFALSVSSIQEAEEFLLAKEVRYQAPKQRPDGVWQIFLQDPDGYYIEICETR</sequence>
<dbReference type="OrthoDB" id="192739at2"/>
<evidence type="ECO:0000313" key="3">
    <source>
        <dbReference type="Proteomes" id="UP000199513"/>
    </source>
</evidence>
<dbReference type="AlphaFoldDB" id="A0A1I2E761"/>
<keyword evidence="2" id="KW-0223">Dioxygenase</keyword>
<dbReference type="InterPro" id="IPR037523">
    <property type="entry name" value="VOC_core"/>
</dbReference>
<proteinExistence type="predicted"/>
<dbReference type="PANTHER" id="PTHR46142">
    <property type="match status" value="1"/>
</dbReference>
<keyword evidence="3" id="KW-1185">Reference proteome</keyword>
<keyword evidence="2" id="KW-0560">Oxidoreductase</keyword>
<dbReference type="GO" id="GO:0051213">
    <property type="term" value="F:dioxygenase activity"/>
    <property type="evidence" value="ECO:0007669"/>
    <property type="project" value="UniProtKB-KW"/>
</dbReference>
<feature type="domain" description="VOC" evidence="1">
    <location>
        <begin position="5"/>
        <end position="120"/>
    </location>
</feature>
<dbReference type="SUPFAM" id="SSF54593">
    <property type="entry name" value="Glyoxalase/Bleomycin resistance protein/Dihydroxybiphenyl dioxygenase"/>
    <property type="match status" value="1"/>
</dbReference>
<dbReference type="Proteomes" id="UP000199513">
    <property type="component" value="Unassembled WGS sequence"/>
</dbReference>
<reference evidence="2 3" key="1">
    <citation type="submission" date="2016-10" db="EMBL/GenBank/DDBJ databases">
        <authorList>
            <person name="de Groot N.N."/>
        </authorList>
    </citation>
    <scope>NUCLEOTIDE SEQUENCE [LARGE SCALE GENOMIC DNA]</scope>
    <source>
        <strain>GEY</strain>
        <strain evidence="3">DSM 9560</strain>
    </source>
</reference>